<dbReference type="PANTHER" id="PTHR32361:SF28">
    <property type="entry name" value="FRP1P"/>
    <property type="match status" value="1"/>
</dbReference>
<feature type="domain" description="Ferric oxidoreductase" evidence="10">
    <location>
        <begin position="122"/>
        <end position="239"/>
    </location>
</feature>
<feature type="transmembrane region" description="Helical" evidence="9">
    <location>
        <begin position="250"/>
        <end position="268"/>
    </location>
</feature>
<dbReference type="GO" id="GO:0006826">
    <property type="term" value="P:iron ion transport"/>
    <property type="evidence" value="ECO:0007669"/>
    <property type="project" value="TreeGrafter"/>
</dbReference>
<dbReference type="SFLD" id="SFLDS00052">
    <property type="entry name" value="Ferric_Reductase_Domain"/>
    <property type="match status" value="1"/>
</dbReference>
<keyword evidence="2" id="KW-0813">Transport</keyword>
<evidence type="ECO:0000259" key="12">
    <source>
        <dbReference type="Pfam" id="PF08030"/>
    </source>
</evidence>
<evidence type="ECO:0000256" key="7">
    <source>
        <dbReference type="ARBA" id="ARBA00023065"/>
    </source>
</evidence>
<evidence type="ECO:0000256" key="3">
    <source>
        <dbReference type="ARBA" id="ARBA00022692"/>
    </source>
</evidence>
<keyword evidence="6" id="KW-0560">Oxidoreductase</keyword>
<dbReference type="GO" id="GO:0005886">
    <property type="term" value="C:plasma membrane"/>
    <property type="evidence" value="ECO:0007669"/>
    <property type="project" value="TreeGrafter"/>
</dbReference>
<dbReference type="SUPFAM" id="SSF52343">
    <property type="entry name" value="Ferredoxin reductase-like, C-terminal NADP-linked domain"/>
    <property type="match status" value="1"/>
</dbReference>
<name>A0A6A6U724_9PEZI</name>
<proteinExistence type="predicted"/>
<dbReference type="Pfam" id="PF01794">
    <property type="entry name" value="Ferric_reduct"/>
    <property type="match status" value="1"/>
</dbReference>
<evidence type="ECO:0000313" key="13">
    <source>
        <dbReference type="EMBL" id="KAF2666754.1"/>
    </source>
</evidence>
<feature type="transmembrane region" description="Helical" evidence="9">
    <location>
        <begin position="197"/>
        <end position="218"/>
    </location>
</feature>
<accession>A0A6A6U724</accession>
<evidence type="ECO:0000256" key="2">
    <source>
        <dbReference type="ARBA" id="ARBA00022448"/>
    </source>
</evidence>
<dbReference type="InterPro" id="IPR039261">
    <property type="entry name" value="FNR_nucleotide-bd"/>
</dbReference>
<dbReference type="GO" id="GO:0015677">
    <property type="term" value="P:copper ion import"/>
    <property type="evidence" value="ECO:0007669"/>
    <property type="project" value="TreeGrafter"/>
</dbReference>
<feature type="transmembrane region" description="Helical" evidence="9">
    <location>
        <begin position="162"/>
        <end position="185"/>
    </location>
</feature>
<dbReference type="OrthoDB" id="10006946at2759"/>
<evidence type="ECO:0000259" key="11">
    <source>
        <dbReference type="Pfam" id="PF08022"/>
    </source>
</evidence>
<dbReference type="Proteomes" id="UP000799302">
    <property type="component" value="Unassembled WGS sequence"/>
</dbReference>
<dbReference type="GO" id="GO:0000293">
    <property type="term" value="F:ferric-chelate reductase activity"/>
    <property type="evidence" value="ECO:0007669"/>
    <property type="project" value="UniProtKB-ARBA"/>
</dbReference>
<evidence type="ECO:0000256" key="4">
    <source>
        <dbReference type="ARBA" id="ARBA00022982"/>
    </source>
</evidence>
<dbReference type="PANTHER" id="PTHR32361">
    <property type="entry name" value="FERRIC/CUPRIC REDUCTASE TRANSMEMBRANE COMPONENT"/>
    <property type="match status" value="1"/>
</dbReference>
<dbReference type="EMBL" id="MU004238">
    <property type="protein sequence ID" value="KAF2666754.1"/>
    <property type="molecule type" value="Genomic_DNA"/>
</dbReference>
<dbReference type="CDD" id="cd06186">
    <property type="entry name" value="NOX_Duox_like_FAD_NADP"/>
    <property type="match status" value="1"/>
</dbReference>
<sequence length="555" mass="62574">MGYLGFEFVSLTPEQVASRRISLDNYARIAQSSQVMVLITLAVGQVLWRTIESWNYGDSKQQSSSSLGLRQFKTWRWRLGDEVLPGFGTWKQWIGGLSWTIWLAILCIRDTSPDYMHLTKRFGIVAASQLPLHFLLAMKSPYSPIQIILQTSHESLNAVHHVLGRIIMFFLVLHASFYLNFFAQIGVLSKRIRDKDVMLGVSSILLLLTIGSTATSQIRGWNYRLFYSIHVIVPPILLSLLYFHVTHIRLYVLQSAFLFLLNIATRLWHSKRVSMEVSIPNDANLVKMSTSSATVLNGWEAGQHVYIRKDTGLGSYLRSYPLTIATFWKSQDPVFNLIARAKTKAGYLSTSSQVLLGSHPQENSASHMPVDESKPINLFLEGPYGDSKFLPKVTNFESIILVAGGIGATYILPVWREILVRRKGPESKGGTVPQVKLVWTLRNIHETDWATNTLRDGSSQHFSTDQCLLHLSTATAQSVDLDQSLKDKAKDLGFSLQPGRPNFKDIVDYTFMKTEGRVGLFVCGPKGMAHSLREQVGKHVMRGRDVFWHAEEFGL</sequence>
<keyword evidence="8 9" id="KW-0472">Membrane</keyword>
<comment type="subcellular location">
    <subcellularLocation>
        <location evidence="1">Membrane</location>
        <topology evidence="1">Multi-pass membrane protein</topology>
    </subcellularLocation>
</comment>
<evidence type="ECO:0008006" key="15">
    <source>
        <dbReference type="Google" id="ProtNLM"/>
    </source>
</evidence>
<dbReference type="Gene3D" id="3.40.50.80">
    <property type="entry name" value="Nucleotide-binding domain of ferredoxin-NADP reductase (FNR) module"/>
    <property type="match status" value="1"/>
</dbReference>
<evidence type="ECO:0000256" key="9">
    <source>
        <dbReference type="SAM" id="Phobius"/>
    </source>
</evidence>
<feature type="transmembrane region" description="Helical" evidence="9">
    <location>
        <begin position="224"/>
        <end position="243"/>
    </location>
</feature>
<keyword evidence="5 9" id="KW-1133">Transmembrane helix</keyword>
<dbReference type="GO" id="GO:0006879">
    <property type="term" value="P:intracellular iron ion homeostasis"/>
    <property type="evidence" value="ECO:0007669"/>
    <property type="project" value="TreeGrafter"/>
</dbReference>
<feature type="domain" description="Ferric reductase NAD binding" evidence="12">
    <location>
        <begin position="396"/>
        <end position="536"/>
    </location>
</feature>
<keyword evidence="3 9" id="KW-0812">Transmembrane</keyword>
<gene>
    <name evidence="13" type="ORF">BT63DRAFT_427176</name>
</gene>
<dbReference type="InterPro" id="IPR013112">
    <property type="entry name" value="FAD-bd_8"/>
</dbReference>
<keyword evidence="4" id="KW-0249">Electron transport</keyword>
<dbReference type="Pfam" id="PF08022">
    <property type="entry name" value="FAD_binding_8"/>
    <property type="match status" value="1"/>
</dbReference>
<evidence type="ECO:0000256" key="6">
    <source>
        <dbReference type="ARBA" id="ARBA00023002"/>
    </source>
</evidence>
<evidence type="ECO:0000256" key="8">
    <source>
        <dbReference type="ARBA" id="ARBA00023136"/>
    </source>
</evidence>
<protein>
    <recommendedName>
        <fullName evidence="15">FAD-binding FR-type domain-containing protein</fullName>
    </recommendedName>
</protein>
<dbReference type="InterPro" id="IPR013121">
    <property type="entry name" value="Fe_red_NAD-bd_6"/>
</dbReference>
<evidence type="ECO:0000256" key="1">
    <source>
        <dbReference type="ARBA" id="ARBA00004141"/>
    </source>
</evidence>
<reference evidence="13" key="1">
    <citation type="journal article" date="2020" name="Stud. Mycol.">
        <title>101 Dothideomycetes genomes: a test case for predicting lifestyles and emergence of pathogens.</title>
        <authorList>
            <person name="Haridas S."/>
            <person name="Albert R."/>
            <person name="Binder M."/>
            <person name="Bloem J."/>
            <person name="Labutti K."/>
            <person name="Salamov A."/>
            <person name="Andreopoulos B."/>
            <person name="Baker S."/>
            <person name="Barry K."/>
            <person name="Bills G."/>
            <person name="Bluhm B."/>
            <person name="Cannon C."/>
            <person name="Castanera R."/>
            <person name="Culley D."/>
            <person name="Daum C."/>
            <person name="Ezra D."/>
            <person name="Gonzalez J."/>
            <person name="Henrissat B."/>
            <person name="Kuo A."/>
            <person name="Liang C."/>
            <person name="Lipzen A."/>
            <person name="Lutzoni F."/>
            <person name="Magnuson J."/>
            <person name="Mondo S."/>
            <person name="Nolan M."/>
            <person name="Ohm R."/>
            <person name="Pangilinan J."/>
            <person name="Park H.-J."/>
            <person name="Ramirez L."/>
            <person name="Alfaro M."/>
            <person name="Sun H."/>
            <person name="Tritt A."/>
            <person name="Yoshinaga Y."/>
            <person name="Zwiers L.-H."/>
            <person name="Turgeon B."/>
            <person name="Goodwin S."/>
            <person name="Spatafora J."/>
            <person name="Crous P."/>
            <person name="Grigoriev I."/>
        </authorList>
    </citation>
    <scope>NUCLEOTIDE SEQUENCE</scope>
    <source>
        <strain evidence="13">CBS 115976</strain>
    </source>
</reference>
<feature type="domain" description="FAD-binding 8" evidence="11">
    <location>
        <begin position="279"/>
        <end position="387"/>
    </location>
</feature>
<organism evidence="13 14">
    <name type="scientific">Microthyrium microscopicum</name>
    <dbReference type="NCBI Taxonomy" id="703497"/>
    <lineage>
        <taxon>Eukaryota</taxon>
        <taxon>Fungi</taxon>
        <taxon>Dikarya</taxon>
        <taxon>Ascomycota</taxon>
        <taxon>Pezizomycotina</taxon>
        <taxon>Dothideomycetes</taxon>
        <taxon>Dothideomycetes incertae sedis</taxon>
        <taxon>Microthyriales</taxon>
        <taxon>Microthyriaceae</taxon>
        <taxon>Microthyrium</taxon>
    </lineage>
</organism>
<keyword evidence="14" id="KW-1185">Reference proteome</keyword>
<dbReference type="Pfam" id="PF08030">
    <property type="entry name" value="NAD_binding_6"/>
    <property type="match status" value="1"/>
</dbReference>
<evidence type="ECO:0000256" key="5">
    <source>
        <dbReference type="ARBA" id="ARBA00022989"/>
    </source>
</evidence>
<evidence type="ECO:0000259" key="10">
    <source>
        <dbReference type="Pfam" id="PF01794"/>
    </source>
</evidence>
<evidence type="ECO:0000313" key="14">
    <source>
        <dbReference type="Proteomes" id="UP000799302"/>
    </source>
</evidence>
<dbReference type="InterPro" id="IPR013130">
    <property type="entry name" value="Fe3_Rdtase_TM_dom"/>
</dbReference>
<dbReference type="SFLD" id="SFLDG01168">
    <property type="entry name" value="Ferric_reductase_subgroup_(FRE"/>
    <property type="match status" value="1"/>
</dbReference>
<keyword evidence="7" id="KW-0406">Ion transport</keyword>
<dbReference type="InterPro" id="IPR051410">
    <property type="entry name" value="Ferric/Cupric_Reductase"/>
</dbReference>
<dbReference type="AlphaFoldDB" id="A0A6A6U724"/>